<gene>
    <name evidence="2" type="ORF">NHX12_027060</name>
</gene>
<dbReference type="OrthoDB" id="8639774at2759"/>
<feature type="signal peptide" evidence="1">
    <location>
        <begin position="1"/>
        <end position="25"/>
    </location>
</feature>
<comment type="caution">
    <text evidence="2">The sequence shown here is derived from an EMBL/GenBank/DDBJ whole genome shotgun (WGS) entry which is preliminary data.</text>
</comment>
<reference evidence="2" key="1">
    <citation type="submission" date="2022-07" db="EMBL/GenBank/DDBJ databases">
        <title>Chromosome-level genome of Muraenolepis orangiensis.</title>
        <authorList>
            <person name="Kim J."/>
        </authorList>
    </citation>
    <scope>NUCLEOTIDE SEQUENCE</scope>
    <source>
        <strain evidence="2">KU_S4_2022</strain>
        <tissue evidence="2">Muscle</tissue>
    </source>
</reference>
<dbReference type="InterPro" id="IPR005456">
    <property type="entry name" value="Prepro-melanin_conc_hormone"/>
</dbReference>
<accession>A0A9Q0EE91</accession>
<dbReference type="GO" id="GO:0030354">
    <property type="term" value="F:melanin-concentrating hormone activity"/>
    <property type="evidence" value="ECO:0007669"/>
    <property type="project" value="InterPro"/>
</dbReference>
<sequence>MRQSVTTPVLFATALFFQCYALAAAATMPLDKGDGGGGISSLEQDALSSLLLAEEALAGDRSVATARGDPRGLAAPVARGDRNSGPRVIMMLADAALLRSLRALDRGPSFYRQPYSANGLPLEHREPGLTLGAEPGMALLKRDTMRCMVGRVYRPCWEV</sequence>
<keyword evidence="3" id="KW-1185">Reference proteome</keyword>
<keyword evidence="1" id="KW-0732">Signal</keyword>
<protein>
    <recommendedName>
        <fullName evidence="4">Melanin-concentrating hormone</fullName>
    </recommendedName>
</protein>
<evidence type="ECO:0000313" key="3">
    <source>
        <dbReference type="Proteomes" id="UP001148018"/>
    </source>
</evidence>
<organism evidence="2 3">
    <name type="scientific">Muraenolepis orangiensis</name>
    <name type="common">Patagonian moray cod</name>
    <dbReference type="NCBI Taxonomy" id="630683"/>
    <lineage>
        <taxon>Eukaryota</taxon>
        <taxon>Metazoa</taxon>
        <taxon>Chordata</taxon>
        <taxon>Craniata</taxon>
        <taxon>Vertebrata</taxon>
        <taxon>Euteleostomi</taxon>
        <taxon>Actinopterygii</taxon>
        <taxon>Neopterygii</taxon>
        <taxon>Teleostei</taxon>
        <taxon>Neoteleostei</taxon>
        <taxon>Acanthomorphata</taxon>
        <taxon>Zeiogadaria</taxon>
        <taxon>Gadariae</taxon>
        <taxon>Gadiformes</taxon>
        <taxon>Muraenolepidoidei</taxon>
        <taxon>Muraenolepididae</taxon>
        <taxon>Muraenolepis</taxon>
    </lineage>
</organism>
<dbReference type="AlphaFoldDB" id="A0A9Q0EE91"/>
<evidence type="ECO:0008006" key="4">
    <source>
        <dbReference type="Google" id="ProtNLM"/>
    </source>
</evidence>
<evidence type="ECO:0000256" key="1">
    <source>
        <dbReference type="SAM" id="SignalP"/>
    </source>
</evidence>
<dbReference type="EMBL" id="JANIIK010000043">
    <property type="protein sequence ID" value="KAJ3605009.1"/>
    <property type="molecule type" value="Genomic_DNA"/>
</dbReference>
<dbReference type="GO" id="GO:0007268">
    <property type="term" value="P:chemical synaptic transmission"/>
    <property type="evidence" value="ECO:0007669"/>
    <property type="project" value="InterPro"/>
</dbReference>
<dbReference type="Pfam" id="PF05824">
    <property type="entry name" value="Pro-MCH"/>
    <property type="match status" value="1"/>
</dbReference>
<evidence type="ECO:0000313" key="2">
    <source>
        <dbReference type="EMBL" id="KAJ3605009.1"/>
    </source>
</evidence>
<feature type="chain" id="PRO_5040433118" description="Melanin-concentrating hormone" evidence="1">
    <location>
        <begin position="26"/>
        <end position="159"/>
    </location>
</feature>
<proteinExistence type="predicted"/>
<dbReference type="Proteomes" id="UP001148018">
    <property type="component" value="Unassembled WGS sequence"/>
</dbReference>
<dbReference type="GO" id="GO:0045202">
    <property type="term" value="C:synapse"/>
    <property type="evidence" value="ECO:0007669"/>
    <property type="project" value="GOC"/>
</dbReference>
<dbReference type="PRINTS" id="PR01641">
    <property type="entry name" value="PROMCHFAMILY"/>
</dbReference>
<name>A0A9Q0EE91_9TELE</name>